<feature type="region of interest" description="Disordered" evidence="1">
    <location>
        <begin position="1220"/>
        <end position="1256"/>
    </location>
</feature>
<feature type="region of interest" description="Disordered" evidence="1">
    <location>
        <begin position="98"/>
        <end position="128"/>
    </location>
</feature>
<proteinExistence type="predicted"/>
<dbReference type="Proteomes" id="UP001057375">
    <property type="component" value="Unassembled WGS sequence"/>
</dbReference>
<feature type="compositionally biased region" description="Low complexity" evidence="1">
    <location>
        <begin position="108"/>
        <end position="123"/>
    </location>
</feature>
<feature type="compositionally biased region" description="Basic and acidic residues" evidence="1">
    <location>
        <begin position="818"/>
        <end position="833"/>
    </location>
</feature>
<feature type="region of interest" description="Disordered" evidence="1">
    <location>
        <begin position="669"/>
        <end position="698"/>
    </location>
</feature>
<feature type="compositionally biased region" description="Basic and acidic residues" evidence="1">
    <location>
        <begin position="757"/>
        <end position="779"/>
    </location>
</feature>
<sequence>MFSKNIPSKSTCTSFSVGKWDKSNLNARCQLIKLLILALKEDKGEDLKISVTNDVRRKLATSHGYVSSKYRSRTARSILKHQPIDQYDKIASLPYTPTQVKTARSRPRVSTSSSLPSSSYRQPSPSPLKKLFGESTSLIFSRLTTQVIMASSRLHSLSPSQKNKIFTYHSDIYTCVRLFLERARRYERQRLVAQFMSAGAIPAVFSILSGNEGIEGIVSCLKLILCILRNATDSIVHIVKCNGHITLFSLIKRIDVEFESIGGVVGSHGDSVVISYKIWRNTNAETDNINNVKETKQVTMLGSFLSVLSSIITLIYCAKLTAPSLRHFLTENLCSLIKQGTLLVKVFILRLLRDLFILSPVLQRRLRALNVPVDIMKKLSLQSIQKAYGFFDDDDGDVIESIGVYSSLGKPLPLEGLQLGIQSIEDADKYDREQLRTDEYLIGVYSSLGKPLPLEGLQLGIQSIEDADKYDREQLRTDEYLSGRSVRYASTRDYGAMKASSVFVTASYDVGPRVSTPRIGTSMFAGEISAREKHCDHEDIEQEVAEAHVGRFSDVFNSLYLSIEEIIGSDDENPLPSALSLSTCMSVLLCGDVDVVIEAANFLLLHLYSVFLYSKIVRFIGLCVSGCGDEVRKDLEAMEQYVSSSSSRGMVSVREILSDTTSYIENGEEMMESPPSVNEHGKNPSKSKRKGKKAKDESDDDILLKVVQPHVAIMGGCVCVLQLSGLGARVWISRKSCRLIQGKHSGRDAKLGSSEKILIKPDKHSSHPSKETDDKRVSVEDEESLVIDEHSSEHKQEEDEDRNQFPFSITIMRGPSMDGKKTTSKHDQSSFKKDSARDFIHESIRIAPHMKDRTPVIPLSLGAPLSFDKFDISPRSEDKIPFSLNRTSVHTHLCVFPFFCLDLLGFSSKRVSMENARSKRFSARSGSYGDYTVWGVVKSLLFTLCGCVLKDDRERWASQNMISSQSTSRKASTLSQDARNELFKAIQRRRISHGDGTAASSLPMIADELARVRSPSLHSALPSKDPQELHPIESIDEDISMLSAPSSSPPNPSGVACLQPTSGIIQPQIRRPSLAVQMGRVRGRISSVSQFAEQYETISNSRNPIDISESNHTNADVDYVLGPSGDQEHRVLSVPSVDLPQSGEEYDTMSGDIRQQNHREGSIETQDSTAYHEPLRGDGDDMRFFLAKQSSESQTDTAKSHDTIHVIPGLKTIEMTESVGLDKNSSSTQDRQHSLSTASISSISMSVEPSQGTPRDSSVDILLQQRKKDEETHVIACRQLAGATILVLEESLQDFLDYSLFAQLTSSNTVPMWFLQVIETRGLSSYCEFSENSVVHLSDIDKFSFTPPPGYSSSILFSIIQSCEVSEDASKIRRHEEDEEAEELAKKMILRKQRRNAQKSSKAPPTQDDMFGEAGDLKIEPDAIGKNKHKKAPYRVEITVEPSQDGSEGDARPSALFAARSMMSSKIRQSLTQRSPVIRSGQSTLRSQAQLTNDALSFFSTFSKASNKGTRSESRLSEVEEDSVSVDEAPQQIHGFRRASITSATSQAHESDVGTVSQTKQQKSSILTKQMVSSVNEFTRAEDRRMMGLKSQRQIMKETGEATNIFADTRSRQGYTPKKEVEQQKKRTQHTLLPKEDDVKFLYGMKALSCLEVDEKKSLKTITALALLERDKRKESDDFSL</sequence>
<feature type="compositionally biased region" description="Basic and acidic residues" evidence="1">
    <location>
        <begin position="787"/>
        <end position="797"/>
    </location>
</feature>
<organism evidence="2 3">
    <name type="scientific">Aduncisulcus paluster</name>
    <dbReference type="NCBI Taxonomy" id="2918883"/>
    <lineage>
        <taxon>Eukaryota</taxon>
        <taxon>Metamonada</taxon>
        <taxon>Carpediemonas-like organisms</taxon>
        <taxon>Aduncisulcus</taxon>
    </lineage>
</organism>
<feature type="region of interest" description="Disordered" evidence="1">
    <location>
        <begin position="1507"/>
        <end position="1527"/>
    </location>
</feature>
<feature type="region of interest" description="Disordered" evidence="1">
    <location>
        <begin position="1392"/>
        <end position="1413"/>
    </location>
</feature>
<feature type="region of interest" description="Disordered" evidence="1">
    <location>
        <begin position="1542"/>
        <end position="1567"/>
    </location>
</feature>
<reference evidence="2" key="1">
    <citation type="submission" date="2022-03" db="EMBL/GenBank/DDBJ databases">
        <title>Draft genome sequence of Aduncisulcus paluster, a free-living microaerophilic Fornicata.</title>
        <authorList>
            <person name="Yuyama I."/>
            <person name="Kume K."/>
            <person name="Tamura T."/>
            <person name="Inagaki Y."/>
            <person name="Hashimoto T."/>
        </authorList>
    </citation>
    <scope>NUCLEOTIDE SEQUENCE</scope>
    <source>
        <strain evidence="2">NY0171</strain>
    </source>
</reference>
<evidence type="ECO:0000256" key="1">
    <source>
        <dbReference type="SAM" id="MobiDB-lite"/>
    </source>
</evidence>
<dbReference type="EMBL" id="BQXS01011063">
    <property type="protein sequence ID" value="GKT35776.1"/>
    <property type="molecule type" value="Genomic_DNA"/>
</dbReference>
<feature type="region of interest" description="Disordered" evidence="1">
    <location>
        <begin position="743"/>
        <end position="833"/>
    </location>
</feature>
<protein>
    <submittedName>
        <fullName evidence="2">Uncharacterized protein</fullName>
    </submittedName>
</protein>
<evidence type="ECO:0000313" key="2">
    <source>
        <dbReference type="EMBL" id="GKT35776.1"/>
    </source>
</evidence>
<feature type="compositionally biased region" description="Basic residues" evidence="1">
    <location>
        <begin position="683"/>
        <end position="693"/>
    </location>
</feature>
<name>A0ABQ5KUP4_9EUKA</name>
<keyword evidence="3" id="KW-1185">Reference proteome</keyword>
<accession>A0ABQ5KUP4</accession>
<gene>
    <name evidence="2" type="ORF">ADUPG1_008865</name>
</gene>
<feature type="compositionally biased region" description="Low complexity" evidence="1">
    <location>
        <begin position="1234"/>
        <end position="1250"/>
    </location>
</feature>
<comment type="caution">
    <text evidence="2">The sequence shown here is derived from an EMBL/GenBank/DDBJ whole genome shotgun (WGS) entry which is preliminary data.</text>
</comment>
<evidence type="ECO:0000313" key="3">
    <source>
        <dbReference type="Proteomes" id="UP001057375"/>
    </source>
</evidence>